<evidence type="ECO:0000313" key="2">
    <source>
        <dbReference type="EMBL" id="PMC99466.1"/>
    </source>
</evidence>
<dbReference type="AlphaFoldDB" id="A0A2N6VIE6"/>
<comment type="caution">
    <text evidence="2">The sequence shown here is derived from an EMBL/GenBank/DDBJ whole genome shotgun (WGS) entry which is preliminary data.</text>
</comment>
<gene>
    <name evidence="2" type="ORF">CJ199_15295</name>
</gene>
<name>A0A2N6VIE6_9MICO</name>
<protein>
    <submittedName>
        <fullName evidence="2">Signaling protein</fullName>
    </submittedName>
</protein>
<feature type="transmembrane region" description="Helical" evidence="1">
    <location>
        <begin position="12"/>
        <end position="38"/>
    </location>
</feature>
<evidence type="ECO:0000256" key="1">
    <source>
        <dbReference type="SAM" id="Phobius"/>
    </source>
</evidence>
<organism evidence="2 3">
    <name type="scientific">Brevibacterium paucivorans</name>
    <dbReference type="NCBI Taxonomy" id="170994"/>
    <lineage>
        <taxon>Bacteria</taxon>
        <taxon>Bacillati</taxon>
        <taxon>Actinomycetota</taxon>
        <taxon>Actinomycetes</taxon>
        <taxon>Micrococcales</taxon>
        <taxon>Brevibacteriaceae</taxon>
        <taxon>Brevibacterium</taxon>
    </lineage>
</organism>
<dbReference type="EMBL" id="PNHK01000607">
    <property type="protein sequence ID" value="PMC99466.1"/>
    <property type="molecule type" value="Genomic_DNA"/>
</dbReference>
<reference evidence="2 3" key="1">
    <citation type="submission" date="2017-09" db="EMBL/GenBank/DDBJ databases">
        <title>Bacterial strain isolated from the female urinary microbiota.</title>
        <authorList>
            <person name="Thomas-White K."/>
            <person name="Kumar N."/>
            <person name="Forster S."/>
            <person name="Putonti C."/>
            <person name="Lawley T."/>
            <person name="Wolfe A.J."/>
        </authorList>
    </citation>
    <scope>NUCLEOTIDE SEQUENCE [LARGE SCALE GENOMIC DNA]</scope>
    <source>
        <strain evidence="2 3">UMB1301</strain>
    </source>
</reference>
<accession>A0A2N6VIE6</accession>
<evidence type="ECO:0000313" key="3">
    <source>
        <dbReference type="Proteomes" id="UP000235598"/>
    </source>
</evidence>
<feature type="non-terminal residue" evidence="2">
    <location>
        <position position="90"/>
    </location>
</feature>
<keyword evidence="1" id="KW-1133">Transmembrane helix</keyword>
<proteinExistence type="predicted"/>
<sequence>MARHSDQPRRRISAFAVSSFLAFVLVLVTVVLPVPYMVETPGPVFNTLGKVKDTDKDVVEITGAKTYPTDGQLNMLTVGVVGGPDRHMSA</sequence>
<keyword evidence="1" id="KW-0812">Transmembrane</keyword>
<dbReference type="Proteomes" id="UP000235598">
    <property type="component" value="Unassembled WGS sequence"/>
</dbReference>
<keyword evidence="1" id="KW-0472">Membrane</keyword>